<keyword evidence="4" id="KW-1185">Reference proteome</keyword>
<dbReference type="Ensembl" id="ENSSLDT00000013800.1">
    <property type="protein sequence ID" value="ENSSLDP00000013314.1"/>
    <property type="gene ID" value="ENSSLDG00000010601.1"/>
</dbReference>
<dbReference type="Proteomes" id="UP000261360">
    <property type="component" value="Unplaced"/>
</dbReference>
<dbReference type="PANTHER" id="PTHR31635">
    <property type="entry name" value="REVERSE TRANSCRIPTASE DOMAIN-CONTAINING PROTEIN-RELATED"/>
    <property type="match status" value="1"/>
</dbReference>
<keyword evidence="1" id="KW-0175">Coiled coil</keyword>
<dbReference type="PANTHER" id="PTHR31635:SF196">
    <property type="entry name" value="REVERSE TRANSCRIPTASE DOMAIN-CONTAINING PROTEIN-RELATED"/>
    <property type="match status" value="1"/>
</dbReference>
<sequence length="1048" mass="121417">MIKDEVQAFVVEIDRYGFFRADTDTEYYRYLFAIKGKILTNSETAPSPSILWEALKAYLRGQIISFTSLRKKEHWKELELLEAEIRNLEKEHFKTRSEGLYRALIRKRNQYNVINTYKTEKALLRTRQRYYELGDKGNKLLAWQLKKQISSSLIQKIKKPDNTITCNPKEINNGFQKFYENLYSSECVNTVDKCEKFLSSLSLPKLSLLDQTILEQPLTSNEILQALMTLQSGKAPALDGFTPEFYKKFQSQLMKPLMDMYRHSINNKTLPPTAQEALIALICKPEKDPEIMASYRPISLLSVESKIFAKAIAIRLEKHLSLLIHKDQTGFIRNRSSMNNLRRLFYITSEIRSPKDTPVIASLDAEKAFDRVEWCYMYKVLEHFNFGNYFMNCVKLLYDKPRARVSTNGIISNSFAVGRGTRQGCPLSPLIFALILEPLAQRIREDPNIMGIPIGKSTHKIALYADDILLFLSNPDISLKTLLSLIDDFSSFSGYKINWSKSELLPLSTPDSFTATLCSPFQVQSKIKYLGIITDGTIKNLYKLNYLPLLQKIEKDLVRWTTLPLSLIGRTNVIKMNIFPRLMYLFQSIPIDLPQSFFKKYNKLAARFIWSNKAQRIKRSTLCLPIERGGLGLPDIQLYFWAAQLRPLFYWFRDDEAPSWTQIESDLSHIPYCFNIKTITKCTNNPIITHSLRIWDKINHFLGLGTSLSPLTPIGSNPSLDFVQKDLGFKIWGQKNINKIGDLYDGNTLKSFQQLRDSCQLPATHFYRYLQLRHFIRSQLGGALEKPEISQLESLLTQGTNKKQISKTYNLLIKNNKANINLIKEKWEKDLEIQIEDDHWSSLLTDAHKRFINTRYRICNFKTIHRVYYTPEKISRFKGSTSSFCKRCKTEIGNLLHMFWTCPQLEQWWKDIEHTLKKVLKMELSLSPLIVLLGDYSTLRFKNATKLNEPSIGICGESEHFSIENCGRNLERIEHLLSPDTNIELRSSLAELRMLITANVQADEDRSFSVRCISSGESVYHGIHIISYTLHACRFFSKLLQILFLFKE</sequence>
<accession>A0A3B4X6N3</accession>
<evidence type="ECO:0000259" key="2">
    <source>
        <dbReference type="PROSITE" id="PS50878"/>
    </source>
</evidence>
<dbReference type="AlphaFoldDB" id="A0A3B4X6N3"/>
<dbReference type="Pfam" id="PF00078">
    <property type="entry name" value="RVT_1"/>
    <property type="match status" value="1"/>
</dbReference>
<evidence type="ECO:0000313" key="3">
    <source>
        <dbReference type="Ensembl" id="ENSSLDP00000013314.1"/>
    </source>
</evidence>
<organism evidence="3 4">
    <name type="scientific">Seriola lalandi dorsalis</name>
    <dbReference type="NCBI Taxonomy" id="1841481"/>
    <lineage>
        <taxon>Eukaryota</taxon>
        <taxon>Metazoa</taxon>
        <taxon>Chordata</taxon>
        <taxon>Craniata</taxon>
        <taxon>Vertebrata</taxon>
        <taxon>Euteleostomi</taxon>
        <taxon>Actinopterygii</taxon>
        <taxon>Neopterygii</taxon>
        <taxon>Teleostei</taxon>
        <taxon>Neoteleostei</taxon>
        <taxon>Acanthomorphata</taxon>
        <taxon>Carangaria</taxon>
        <taxon>Carangiformes</taxon>
        <taxon>Carangidae</taxon>
        <taxon>Seriola</taxon>
    </lineage>
</organism>
<dbReference type="CDD" id="cd01650">
    <property type="entry name" value="RT_nLTR_like"/>
    <property type="match status" value="1"/>
</dbReference>
<feature type="coiled-coil region" evidence="1">
    <location>
        <begin position="71"/>
        <end position="98"/>
    </location>
</feature>
<proteinExistence type="predicted"/>
<dbReference type="InterPro" id="IPR043502">
    <property type="entry name" value="DNA/RNA_pol_sf"/>
</dbReference>
<reference evidence="3" key="2">
    <citation type="submission" date="2025-09" db="UniProtKB">
        <authorList>
            <consortium name="Ensembl"/>
        </authorList>
    </citation>
    <scope>IDENTIFICATION</scope>
</reference>
<dbReference type="GeneTree" id="ENSGT00940000164735"/>
<dbReference type="SUPFAM" id="SSF56672">
    <property type="entry name" value="DNA/RNA polymerases"/>
    <property type="match status" value="1"/>
</dbReference>
<evidence type="ECO:0000313" key="4">
    <source>
        <dbReference type="Proteomes" id="UP000261360"/>
    </source>
</evidence>
<protein>
    <recommendedName>
        <fullName evidence="2">Reverse transcriptase domain-containing protein</fullName>
    </recommendedName>
</protein>
<evidence type="ECO:0000256" key="1">
    <source>
        <dbReference type="SAM" id="Coils"/>
    </source>
</evidence>
<name>A0A3B4X6N3_SERLL</name>
<reference evidence="3" key="1">
    <citation type="submission" date="2025-08" db="UniProtKB">
        <authorList>
            <consortium name="Ensembl"/>
        </authorList>
    </citation>
    <scope>IDENTIFICATION</scope>
</reference>
<dbReference type="PROSITE" id="PS50878">
    <property type="entry name" value="RT_POL"/>
    <property type="match status" value="1"/>
</dbReference>
<dbReference type="InterPro" id="IPR000477">
    <property type="entry name" value="RT_dom"/>
</dbReference>
<feature type="domain" description="Reverse transcriptase" evidence="2">
    <location>
        <begin position="263"/>
        <end position="534"/>
    </location>
</feature>
<dbReference type="STRING" id="1841481.ENSSLDP00000013314"/>